<comment type="caution">
    <text evidence="1">The sequence shown here is derived from an EMBL/GenBank/DDBJ whole genome shotgun (WGS) entry which is preliminary data.</text>
</comment>
<dbReference type="Proteomes" id="UP000256924">
    <property type="component" value="Unassembled WGS sequence"/>
</dbReference>
<proteinExistence type="predicted"/>
<name>A0A3D9AH84_9FLAO</name>
<dbReference type="AlphaFoldDB" id="A0A3D9AH84"/>
<evidence type="ECO:0000313" key="1">
    <source>
        <dbReference type="EMBL" id="REC40690.1"/>
    </source>
</evidence>
<accession>A0A3D9AH84</accession>
<sequence length="68" mass="7642">MKYIPFAKALRSANDAFAELHALANGQLKLYIKILGFIALKIINCGFLNPNLDYITIFSLLLSAEKKR</sequence>
<gene>
    <name evidence="1" type="ORF">DRF68_19790</name>
</gene>
<keyword evidence="2" id="KW-1185">Reference proteome</keyword>
<reference evidence="1 2" key="1">
    <citation type="journal article" date="2004" name="Emerg. Infect. Dis.">
        <title>Amoebae-resisting bacteria isolated from human nasal swabs by amoebal coculture.</title>
        <authorList>
            <person name="Greub G."/>
            <person name="La Scola B."/>
            <person name="Raoult D."/>
        </authorList>
    </citation>
    <scope>NUCLEOTIDE SEQUENCE [LARGE SCALE GENOMIC DNA]</scope>
    <source>
        <strain evidence="1 2">CCUG 51329</strain>
    </source>
</reference>
<organism evidence="1 2">
    <name type="scientific">Candidatus Chryseobacterium massiliense</name>
    <dbReference type="NCBI Taxonomy" id="204089"/>
    <lineage>
        <taxon>Bacteria</taxon>
        <taxon>Pseudomonadati</taxon>
        <taxon>Bacteroidota</taxon>
        <taxon>Flavobacteriia</taxon>
        <taxon>Flavobacteriales</taxon>
        <taxon>Weeksellaceae</taxon>
        <taxon>Chryseobacterium group</taxon>
        <taxon>Chryseobacterium</taxon>
    </lineage>
</organism>
<protein>
    <submittedName>
        <fullName evidence="1">Uncharacterized protein</fullName>
    </submittedName>
</protein>
<evidence type="ECO:0000313" key="2">
    <source>
        <dbReference type="Proteomes" id="UP000256924"/>
    </source>
</evidence>
<dbReference type="EMBL" id="QNVU01000071">
    <property type="protein sequence ID" value="REC40690.1"/>
    <property type="molecule type" value="Genomic_DNA"/>
</dbReference>